<protein>
    <submittedName>
        <fullName evidence="2">Uncharacterized protein</fullName>
    </submittedName>
</protein>
<sequence length="77" mass="8683">YNIEPRNIYNIDKKGFFISITIRAKCRIFDRPLYQSKAVRQAIQDGSRKWISIIACVCADGSALALGLIYQATSTNI</sequence>
<proteinExistence type="predicted"/>
<feature type="non-terminal residue" evidence="2">
    <location>
        <position position="1"/>
    </location>
</feature>
<organism evidence="2 3">
    <name type="scientific">Lophiostoma macrostomum CBS 122681</name>
    <dbReference type="NCBI Taxonomy" id="1314788"/>
    <lineage>
        <taxon>Eukaryota</taxon>
        <taxon>Fungi</taxon>
        <taxon>Dikarya</taxon>
        <taxon>Ascomycota</taxon>
        <taxon>Pezizomycotina</taxon>
        <taxon>Dothideomycetes</taxon>
        <taxon>Pleosporomycetidae</taxon>
        <taxon>Pleosporales</taxon>
        <taxon>Lophiostomataceae</taxon>
        <taxon>Lophiostoma</taxon>
    </lineage>
</organism>
<dbReference type="OrthoDB" id="3940997at2759"/>
<dbReference type="Proteomes" id="UP000799324">
    <property type="component" value="Unassembled WGS sequence"/>
</dbReference>
<keyword evidence="1" id="KW-0472">Membrane</keyword>
<gene>
    <name evidence="2" type="ORF">K491DRAFT_614982</name>
</gene>
<name>A0A6A6SJM2_9PLEO</name>
<keyword evidence="1" id="KW-1133">Transmembrane helix</keyword>
<reference evidence="2" key="1">
    <citation type="journal article" date="2020" name="Stud. Mycol.">
        <title>101 Dothideomycetes genomes: a test case for predicting lifestyles and emergence of pathogens.</title>
        <authorList>
            <person name="Haridas S."/>
            <person name="Albert R."/>
            <person name="Binder M."/>
            <person name="Bloem J."/>
            <person name="Labutti K."/>
            <person name="Salamov A."/>
            <person name="Andreopoulos B."/>
            <person name="Baker S."/>
            <person name="Barry K."/>
            <person name="Bills G."/>
            <person name="Bluhm B."/>
            <person name="Cannon C."/>
            <person name="Castanera R."/>
            <person name="Culley D."/>
            <person name="Daum C."/>
            <person name="Ezra D."/>
            <person name="Gonzalez J."/>
            <person name="Henrissat B."/>
            <person name="Kuo A."/>
            <person name="Liang C."/>
            <person name="Lipzen A."/>
            <person name="Lutzoni F."/>
            <person name="Magnuson J."/>
            <person name="Mondo S."/>
            <person name="Nolan M."/>
            <person name="Ohm R."/>
            <person name="Pangilinan J."/>
            <person name="Park H.-J."/>
            <person name="Ramirez L."/>
            <person name="Alfaro M."/>
            <person name="Sun H."/>
            <person name="Tritt A."/>
            <person name="Yoshinaga Y."/>
            <person name="Zwiers L.-H."/>
            <person name="Turgeon B."/>
            <person name="Goodwin S."/>
            <person name="Spatafora J."/>
            <person name="Crous P."/>
            <person name="Grigoriev I."/>
        </authorList>
    </citation>
    <scope>NUCLEOTIDE SEQUENCE</scope>
    <source>
        <strain evidence="2">CBS 122681</strain>
    </source>
</reference>
<evidence type="ECO:0000313" key="2">
    <source>
        <dbReference type="EMBL" id="KAF2647187.1"/>
    </source>
</evidence>
<evidence type="ECO:0000313" key="3">
    <source>
        <dbReference type="Proteomes" id="UP000799324"/>
    </source>
</evidence>
<dbReference type="AlphaFoldDB" id="A0A6A6SJM2"/>
<evidence type="ECO:0000256" key="1">
    <source>
        <dbReference type="SAM" id="Phobius"/>
    </source>
</evidence>
<dbReference type="EMBL" id="MU004664">
    <property type="protein sequence ID" value="KAF2647187.1"/>
    <property type="molecule type" value="Genomic_DNA"/>
</dbReference>
<accession>A0A6A6SJM2</accession>
<feature type="transmembrane region" description="Helical" evidence="1">
    <location>
        <begin position="50"/>
        <end position="70"/>
    </location>
</feature>
<keyword evidence="3" id="KW-1185">Reference proteome</keyword>
<keyword evidence="1" id="KW-0812">Transmembrane</keyword>